<dbReference type="RefSeq" id="WP_158767753.1">
    <property type="nucleotide sequence ID" value="NZ_CP070247.1"/>
</dbReference>
<geneLocation type="plasmid" evidence="2 3">
    <name>unnamed3</name>
</geneLocation>
<sequence>MYSNSHHQRDVVTTAGQEAASAGGAGVTAQQPGQRNGCGGDEKGVRADPAR</sequence>
<evidence type="ECO:0000313" key="3">
    <source>
        <dbReference type="Proteomes" id="UP000623926"/>
    </source>
</evidence>
<evidence type="ECO:0000313" key="2">
    <source>
        <dbReference type="EMBL" id="QRV39156.1"/>
    </source>
</evidence>
<feature type="compositionally biased region" description="Basic and acidic residues" evidence="1">
    <location>
        <begin position="40"/>
        <end position="51"/>
    </location>
</feature>
<dbReference type="EMBL" id="CP070247">
    <property type="protein sequence ID" value="QRV39156.1"/>
    <property type="molecule type" value="Genomic_DNA"/>
</dbReference>
<protein>
    <submittedName>
        <fullName evidence="2">Uncharacterized protein</fullName>
    </submittedName>
</protein>
<name>A0ABD7D8J0_9ACTN</name>
<dbReference type="Proteomes" id="UP000623926">
    <property type="component" value="Plasmid unnamed3"/>
</dbReference>
<reference evidence="2 3" key="1">
    <citation type="submission" date="2021-02" db="EMBL/GenBank/DDBJ databases">
        <title>FDA dAtabase for Regulatory Grade micrObial Sequences (FDA-ARGOS): Supporting development and validation of Infectious Disease Dx tests.</title>
        <authorList>
            <person name="Sproer C."/>
            <person name="Gronow S."/>
            <person name="Severitt S."/>
            <person name="Schroder I."/>
            <person name="Tallon L."/>
            <person name="Sadzewicz L."/>
            <person name="Zhao X."/>
            <person name="Boylan J."/>
            <person name="Ott S."/>
            <person name="Bowen H."/>
            <person name="Vavikolanu K."/>
            <person name="Mehta A."/>
            <person name="Aluvathingal J."/>
            <person name="Nadendla S."/>
            <person name="Lowell S."/>
            <person name="Myers T."/>
            <person name="Yan Y."/>
            <person name="Sichtig H."/>
        </authorList>
    </citation>
    <scope>NUCLEOTIDE SEQUENCE [LARGE SCALE GENOMIC DNA]</scope>
    <source>
        <strain evidence="2 3">FDAARGOS_1212</strain>
        <plasmid evidence="2 3">unnamed3</plasmid>
    </source>
</reference>
<accession>A0ABD7D8J0</accession>
<keyword evidence="2" id="KW-0614">Plasmid</keyword>
<feature type="region of interest" description="Disordered" evidence="1">
    <location>
        <begin position="1"/>
        <end position="51"/>
    </location>
</feature>
<proteinExistence type="predicted"/>
<dbReference type="AlphaFoldDB" id="A0ABD7D8J0"/>
<evidence type="ECO:0000256" key="1">
    <source>
        <dbReference type="SAM" id="MobiDB-lite"/>
    </source>
</evidence>
<organism evidence="2 3">
    <name type="scientific">Streptomyces californicus</name>
    <dbReference type="NCBI Taxonomy" id="67351"/>
    <lineage>
        <taxon>Bacteria</taxon>
        <taxon>Bacillati</taxon>
        <taxon>Actinomycetota</taxon>
        <taxon>Actinomycetes</taxon>
        <taxon>Kitasatosporales</taxon>
        <taxon>Streptomycetaceae</taxon>
        <taxon>Streptomyces</taxon>
    </lineage>
</organism>
<gene>
    <name evidence="2" type="ORF">I6J42_34310</name>
</gene>